<dbReference type="InterPro" id="IPR036291">
    <property type="entry name" value="NAD(P)-bd_dom_sf"/>
</dbReference>
<proteinExistence type="predicted"/>
<sequence length="284" mass="29907">MTEQQDLKGRTIVMSGGSRGIGLAILLAAARRGADAVILAKTDQPDPRLPGTVHTAVAEIEAAGGRAVAVVGDVRVEEDVDRAVRTAADAFGGVDIVVNNASALNMSGTADLTPKRYDLMQSINSRGTFVLTRAALPHLRESPDAQVLTLSPPINLDPKWLGVFPPYMLSKYGMTLLTLGWANEFAGAGIRANCLWPRTTIATAAVKNLLGGDEVENRARTPEIMADAAVAVLTDAARPTGRTFIDDEVLAAHGVTDLTPYGGSGTPDIDFFIEGTDPADLPKH</sequence>
<dbReference type="InterPro" id="IPR002347">
    <property type="entry name" value="SDR_fam"/>
</dbReference>
<accession>A0ABU8T8A7</accession>
<dbReference type="Pfam" id="PF00106">
    <property type="entry name" value="adh_short"/>
    <property type="match status" value="1"/>
</dbReference>
<dbReference type="InterPro" id="IPR051935">
    <property type="entry name" value="HSDL2"/>
</dbReference>
<dbReference type="PANTHER" id="PTHR42808:SF3">
    <property type="entry name" value="HYDROXYSTEROID DEHYDROGENASE-LIKE PROTEIN 2"/>
    <property type="match status" value="1"/>
</dbReference>
<dbReference type="NCBIfam" id="NF006133">
    <property type="entry name" value="PRK08278.1"/>
    <property type="match status" value="1"/>
</dbReference>
<evidence type="ECO:0000313" key="1">
    <source>
        <dbReference type="EMBL" id="MEJ8280162.1"/>
    </source>
</evidence>
<dbReference type="Proteomes" id="UP001364211">
    <property type="component" value="Unassembled WGS sequence"/>
</dbReference>
<dbReference type="PANTHER" id="PTHR42808">
    <property type="entry name" value="HYDROXYSTEROID DEHYDROGENASE-LIKE PROTEIN 2"/>
    <property type="match status" value="1"/>
</dbReference>
<dbReference type="SUPFAM" id="SSF51735">
    <property type="entry name" value="NAD(P)-binding Rossmann-fold domains"/>
    <property type="match status" value="1"/>
</dbReference>
<dbReference type="RefSeq" id="WP_340290994.1">
    <property type="nucleotide sequence ID" value="NZ_JBBJUP010000010.1"/>
</dbReference>
<reference evidence="1 2" key="1">
    <citation type="submission" date="2024-03" db="EMBL/GenBank/DDBJ databases">
        <title>Draft genome sequence of Pseudonocardia sp. DW16-2.</title>
        <authorList>
            <person name="Duangmal K."/>
        </authorList>
    </citation>
    <scope>NUCLEOTIDE SEQUENCE [LARGE SCALE GENOMIC DNA]</scope>
    <source>
        <strain evidence="1 2">DW16-2</strain>
    </source>
</reference>
<dbReference type="Gene3D" id="3.40.50.720">
    <property type="entry name" value="NAD(P)-binding Rossmann-like Domain"/>
    <property type="match status" value="1"/>
</dbReference>
<organism evidence="1 2">
    <name type="scientific">Pseudonocardia spirodelae</name>
    <dbReference type="NCBI Taxonomy" id="3133431"/>
    <lineage>
        <taxon>Bacteria</taxon>
        <taxon>Bacillati</taxon>
        <taxon>Actinomycetota</taxon>
        <taxon>Actinomycetes</taxon>
        <taxon>Pseudonocardiales</taxon>
        <taxon>Pseudonocardiaceae</taxon>
        <taxon>Pseudonocardia</taxon>
    </lineage>
</organism>
<keyword evidence="2" id="KW-1185">Reference proteome</keyword>
<gene>
    <name evidence="1" type="ORF">WJX68_14540</name>
</gene>
<evidence type="ECO:0000313" key="2">
    <source>
        <dbReference type="Proteomes" id="UP001364211"/>
    </source>
</evidence>
<comment type="caution">
    <text evidence="1">The sequence shown here is derived from an EMBL/GenBank/DDBJ whole genome shotgun (WGS) entry which is preliminary data.</text>
</comment>
<protein>
    <submittedName>
        <fullName evidence="1">NAD(P)-dependent oxidoreductase</fullName>
    </submittedName>
</protein>
<dbReference type="PRINTS" id="PR00081">
    <property type="entry name" value="GDHRDH"/>
</dbReference>
<dbReference type="EMBL" id="JBBJUP010000010">
    <property type="protein sequence ID" value="MEJ8280162.1"/>
    <property type="molecule type" value="Genomic_DNA"/>
</dbReference>
<name>A0ABU8T8A7_9PSEU</name>